<evidence type="ECO:0000313" key="16">
    <source>
        <dbReference type="EMBL" id="KAG7086718.1"/>
    </source>
</evidence>
<dbReference type="PANTHER" id="PTHR45745:SF1">
    <property type="entry name" value="PHOSPHOGLUCOMUTASE 2B-RELATED"/>
    <property type="match status" value="1"/>
</dbReference>
<comment type="similarity">
    <text evidence="3 11">Belongs to the phosphohexose mutase family.</text>
</comment>
<sequence length="592" mass="66226">MAALKALVDDWMKMDRNEKTRQEIQRLWDSGQEDELERRLRTRIEFGTAGLRGKMEAGWSRMNDLIIIQASQGLCQYVIDNVHDAHSRGVVIGHDHRHNSERWAQLAAVAFIDKGMKVYLHRGFVHTPLVPFSVKDLNAACGVMITASHNPKDDNGYKVYWENAIQIIEPHDKGISVSIQHNLTPQTWSTESLQNSNCLDVTQEMTDAYFLSIENLRLPNYSANTEMRPFVNTSMHGVGHSFLATAFERFNVPYIPVVEQASPNPDFPTVAYPNPEEKGALNLALATADREEADYVLAQDPDADRFAAAERQPNGQWLTFTGDQLGTVFAGQVLRAYVASGKPIDRLAMVASTVSSKMIEAMAKLEGFKFAECLTGFKYIGNTALDLTQQGFEVPFGYEEAIGFMFGPTVRDKDGVAASVMFAQIVTILRGQGKTVKSYLDELYARYGFFMTSNSYFICRTPTTIDRIFLRIRNFNTSGTENTIERYPQEIAGLRVTSVSDLTTGYDSTNPPTYKPKLPLSSGHMIQFRAERTSDGTRIILTIRTSGTEPKIKYYLEGNGKDKQVVAELLPSVVGELGNVWMEAEKNSLGRP</sequence>
<name>A0A9P7ULR3_9AGAR</name>
<dbReference type="Gene3D" id="3.40.120.10">
    <property type="entry name" value="Alpha-D-Glucose-1,6-Bisphosphate, subunit A, domain 3"/>
    <property type="match status" value="3"/>
</dbReference>
<comment type="cofactor">
    <cofactor evidence="1">
        <name>Mg(2+)</name>
        <dbReference type="ChEBI" id="CHEBI:18420"/>
    </cofactor>
</comment>
<dbReference type="KEGG" id="more:E1B28_002654"/>
<evidence type="ECO:0000256" key="11">
    <source>
        <dbReference type="RuleBase" id="RU004326"/>
    </source>
</evidence>
<evidence type="ECO:0000256" key="9">
    <source>
        <dbReference type="ARBA" id="ARBA00023235"/>
    </source>
</evidence>
<dbReference type="GeneID" id="66071730"/>
<dbReference type="InterPro" id="IPR005844">
    <property type="entry name" value="A-D-PHexomutase_a/b/a-I"/>
</dbReference>
<keyword evidence="4" id="KW-0963">Cytoplasm</keyword>
<dbReference type="InterPro" id="IPR005843">
    <property type="entry name" value="A-D-PHexomutase_C"/>
</dbReference>
<proteinExistence type="inferred from homology"/>
<evidence type="ECO:0000256" key="5">
    <source>
        <dbReference type="ARBA" id="ARBA00022526"/>
    </source>
</evidence>
<evidence type="ECO:0000259" key="12">
    <source>
        <dbReference type="Pfam" id="PF00408"/>
    </source>
</evidence>
<dbReference type="Pfam" id="PF02880">
    <property type="entry name" value="PGM_PMM_III"/>
    <property type="match status" value="1"/>
</dbReference>
<evidence type="ECO:0000256" key="10">
    <source>
        <dbReference type="ARBA" id="ARBA00023277"/>
    </source>
</evidence>
<evidence type="ECO:0000256" key="7">
    <source>
        <dbReference type="ARBA" id="ARBA00022723"/>
    </source>
</evidence>
<dbReference type="PANTHER" id="PTHR45745">
    <property type="entry name" value="PHOSPHOMANNOMUTASE 45A"/>
    <property type="match status" value="1"/>
</dbReference>
<dbReference type="GO" id="GO:0005737">
    <property type="term" value="C:cytoplasm"/>
    <property type="evidence" value="ECO:0007669"/>
    <property type="project" value="UniProtKB-SubCell"/>
</dbReference>
<keyword evidence="17" id="KW-1185">Reference proteome</keyword>
<dbReference type="GO" id="GO:0000287">
    <property type="term" value="F:magnesium ion binding"/>
    <property type="evidence" value="ECO:0007669"/>
    <property type="project" value="InterPro"/>
</dbReference>
<evidence type="ECO:0008006" key="18">
    <source>
        <dbReference type="Google" id="ProtNLM"/>
    </source>
</evidence>
<dbReference type="CDD" id="cd05799">
    <property type="entry name" value="PGM2"/>
    <property type="match status" value="1"/>
</dbReference>
<protein>
    <recommendedName>
        <fullName evidence="18">Phosphoglucomutase</fullName>
    </recommendedName>
</protein>
<dbReference type="Proteomes" id="UP001049176">
    <property type="component" value="Chromosome 10"/>
</dbReference>
<keyword evidence="7 11" id="KW-0479">Metal-binding</keyword>
<keyword evidence="10" id="KW-0119">Carbohydrate metabolism</keyword>
<evidence type="ECO:0000259" key="13">
    <source>
        <dbReference type="Pfam" id="PF02878"/>
    </source>
</evidence>
<dbReference type="Pfam" id="PF02878">
    <property type="entry name" value="PGM_PMM_I"/>
    <property type="match status" value="1"/>
</dbReference>
<dbReference type="RefSeq" id="XP_043003189.1">
    <property type="nucleotide sequence ID" value="XM_043159586.1"/>
</dbReference>
<dbReference type="InterPro" id="IPR005845">
    <property type="entry name" value="A-D-PHexomutase_a/b/a-II"/>
</dbReference>
<gene>
    <name evidence="16" type="ORF">E1B28_002654</name>
</gene>
<reference evidence="16" key="1">
    <citation type="journal article" date="2021" name="Genome Biol. Evol.">
        <title>The assembled and annotated genome of the fairy-ring fungus Marasmius oreades.</title>
        <authorList>
            <person name="Hiltunen M."/>
            <person name="Ament-Velasquez S.L."/>
            <person name="Johannesson H."/>
        </authorList>
    </citation>
    <scope>NUCLEOTIDE SEQUENCE</scope>
    <source>
        <strain evidence="16">03SP1</strain>
    </source>
</reference>
<keyword evidence="8 11" id="KW-0460">Magnesium</keyword>
<keyword evidence="6" id="KW-0597">Phosphoprotein</keyword>
<comment type="caution">
    <text evidence="16">The sequence shown here is derived from an EMBL/GenBank/DDBJ whole genome shotgun (WGS) entry which is preliminary data.</text>
</comment>
<dbReference type="Pfam" id="PF00408">
    <property type="entry name" value="PGM_PMM_IV"/>
    <property type="match status" value="1"/>
</dbReference>
<dbReference type="InterPro" id="IPR036900">
    <property type="entry name" value="A-D-PHexomutase_C_sf"/>
</dbReference>
<dbReference type="GO" id="GO:0006006">
    <property type="term" value="P:glucose metabolic process"/>
    <property type="evidence" value="ECO:0007669"/>
    <property type="project" value="UniProtKB-KW"/>
</dbReference>
<dbReference type="OrthoDB" id="8300170at2759"/>
<accession>A0A9P7ULR3</accession>
<dbReference type="SUPFAM" id="SSF53738">
    <property type="entry name" value="Phosphoglucomutase, first 3 domains"/>
    <property type="match status" value="3"/>
</dbReference>
<evidence type="ECO:0000313" key="17">
    <source>
        <dbReference type="Proteomes" id="UP001049176"/>
    </source>
</evidence>
<feature type="domain" description="Alpha-D-phosphohexomutase alpha/beta/alpha" evidence="14">
    <location>
        <begin position="219"/>
        <end position="310"/>
    </location>
</feature>
<evidence type="ECO:0000256" key="1">
    <source>
        <dbReference type="ARBA" id="ARBA00001946"/>
    </source>
</evidence>
<keyword evidence="9" id="KW-0413">Isomerase</keyword>
<dbReference type="InterPro" id="IPR005846">
    <property type="entry name" value="A-D-PHexomutase_a/b/a-III"/>
</dbReference>
<evidence type="ECO:0000256" key="8">
    <source>
        <dbReference type="ARBA" id="ARBA00022842"/>
    </source>
</evidence>
<dbReference type="EMBL" id="CM032190">
    <property type="protein sequence ID" value="KAG7086718.1"/>
    <property type="molecule type" value="Genomic_DNA"/>
</dbReference>
<dbReference type="GO" id="GO:0008973">
    <property type="term" value="F:phosphopentomutase activity"/>
    <property type="evidence" value="ECO:0007669"/>
    <property type="project" value="TreeGrafter"/>
</dbReference>
<feature type="domain" description="Alpha-D-phosphohexomutase alpha/beta/alpha" evidence="13">
    <location>
        <begin position="44"/>
        <end position="181"/>
    </location>
</feature>
<keyword evidence="5" id="KW-0313">Glucose metabolism</keyword>
<dbReference type="FunFam" id="3.40.120.10:FF:000035">
    <property type="entry name" value="Pgm3p"/>
    <property type="match status" value="1"/>
</dbReference>
<evidence type="ECO:0000256" key="6">
    <source>
        <dbReference type="ARBA" id="ARBA00022553"/>
    </source>
</evidence>
<evidence type="ECO:0000256" key="4">
    <source>
        <dbReference type="ARBA" id="ARBA00022490"/>
    </source>
</evidence>
<feature type="domain" description="Alpha-D-phosphohexomutase C-terminal" evidence="12">
    <location>
        <begin position="528"/>
        <end position="565"/>
    </location>
</feature>
<evidence type="ECO:0000259" key="15">
    <source>
        <dbReference type="Pfam" id="PF02880"/>
    </source>
</evidence>
<evidence type="ECO:0000259" key="14">
    <source>
        <dbReference type="Pfam" id="PF02879"/>
    </source>
</evidence>
<evidence type="ECO:0000256" key="2">
    <source>
        <dbReference type="ARBA" id="ARBA00004496"/>
    </source>
</evidence>
<dbReference type="SUPFAM" id="SSF55957">
    <property type="entry name" value="Phosphoglucomutase, C-terminal domain"/>
    <property type="match status" value="1"/>
</dbReference>
<comment type="subcellular location">
    <subcellularLocation>
        <location evidence="2">Cytoplasm</location>
    </subcellularLocation>
</comment>
<dbReference type="GO" id="GO:0005634">
    <property type="term" value="C:nucleus"/>
    <property type="evidence" value="ECO:0007669"/>
    <property type="project" value="TreeGrafter"/>
</dbReference>
<dbReference type="GO" id="GO:0006166">
    <property type="term" value="P:purine ribonucleoside salvage"/>
    <property type="evidence" value="ECO:0007669"/>
    <property type="project" value="TreeGrafter"/>
</dbReference>
<dbReference type="InterPro" id="IPR016066">
    <property type="entry name" value="A-D-PHexomutase_CS"/>
</dbReference>
<dbReference type="InterPro" id="IPR016055">
    <property type="entry name" value="A-D-PHexomutase_a/b/a-I/II/III"/>
</dbReference>
<dbReference type="AlphaFoldDB" id="A0A9P7ULR3"/>
<dbReference type="PROSITE" id="PS00710">
    <property type="entry name" value="PGM_PMM"/>
    <property type="match status" value="1"/>
</dbReference>
<organism evidence="16 17">
    <name type="scientific">Marasmius oreades</name>
    <name type="common">fairy-ring Marasmius</name>
    <dbReference type="NCBI Taxonomy" id="181124"/>
    <lineage>
        <taxon>Eukaryota</taxon>
        <taxon>Fungi</taxon>
        <taxon>Dikarya</taxon>
        <taxon>Basidiomycota</taxon>
        <taxon>Agaricomycotina</taxon>
        <taxon>Agaricomycetes</taxon>
        <taxon>Agaricomycetidae</taxon>
        <taxon>Agaricales</taxon>
        <taxon>Marasmiineae</taxon>
        <taxon>Marasmiaceae</taxon>
        <taxon>Marasmius</taxon>
    </lineage>
</organism>
<feature type="domain" description="Alpha-D-phosphohexomutase alpha/beta/alpha" evidence="15">
    <location>
        <begin position="322"/>
        <end position="447"/>
    </location>
</feature>
<evidence type="ECO:0000256" key="3">
    <source>
        <dbReference type="ARBA" id="ARBA00010231"/>
    </source>
</evidence>
<dbReference type="Pfam" id="PF02879">
    <property type="entry name" value="PGM_PMM_II"/>
    <property type="match status" value="1"/>
</dbReference>